<dbReference type="Proteomes" id="UP000677228">
    <property type="component" value="Unassembled WGS sequence"/>
</dbReference>
<feature type="compositionally biased region" description="Polar residues" evidence="1">
    <location>
        <begin position="1"/>
        <end position="23"/>
    </location>
</feature>
<dbReference type="EMBL" id="CAJOBA010066396">
    <property type="protein sequence ID" value="CAF4364610.1"/>
    <property type="molecule type" value="Genomic_DNA"/>
</dbReference>
<proteinExistence type="predicted"/>
<dbReference type="Proteomes" id="UP000682733">
    <property type="component" value="Unassembled WGS sequence"/>
</dbReference>
<gene>
    <name evidence="2" type="ORF">OVA965_LOCUS40318</name>
    <name evidence="3" type="ORF">TMI583_LOCUS41739</name>
</gene>
<evidence type="ECO:0000256" key="1">
    <source>
        <dbReference type="SAM" id="MobiDB-lite"/>
    </source>
</evidence>
<accession>A0A8S2FVV5</accession>
<sequence length="141" mass="16089">VNVTQSETIFPTGISAGSTSGQKIQDGDVSDNHSTQSYINDSNQMFDYTSAFRTVVERMKSKIDKGASHLKFQEQDLRSLSETFRNYDVQNVYNYTSPHMFCAALEDDFKMVMTMLRAGFHISDDVNVCEQKDKNKDKSRF</sequence>
<comment type="caution">
    <text evidence="2">The sequence shown here is derived from an EMBL/GenBank/DDBJ whole genome shotgun (WGS) entry which is preliminary data.</text>
</comment>
<evidence type="ECO:0000313" key="4">
    <source>
        <dbReference type="Proteomes" id="UP000677228"/>
    </source>
</evidence>
<protein>
    <submittedName>
        <fullName evidence="2">Uncharacterized protein</fullName>
    </submittedName>
</protein>
<organism evidence="2 4">
    <name type="scientific">Didymodactylos carnosus</name>
    <dbReference type="NCBI Taxonomy" id="1234261"/>
    <lineage>
        <taxon>Eukaryota</taxon>
        <taxon>Metazoa</taxon>
        <taxon>Spiralia</taxon>
        <taxon>Gnathifera</taxon>
        <taxon>Rotifera</taxon>
        <taxon>Eurotatoria</taxon>
        <taxon>Bdelloidea</taxon>
        <taxon>Philodinida</taxon>
        <taxon>Philodinidae</taxon>
        <taxon>Didymodactylos</taxon>
    </lineage>
</organism>
<dbReference type="AlphaFoldDB" id="A0A8S2FVV5"/>
<evidence type="ECO:0000313" key="2">
    <source>
        <dbReference type="EMBL" id="CAF1570259.1"/>
    </source>
</evidence>
<feature type="non-terminal residue" evidence="2">
    <location>
        <position position="1"/>
    </location>
</feature>
<feature type="region of interest" description="Disordered" evidence="1">
    <location>
        <begin position="1"/>
        <end position="33"/>
    </location>
</feature>
<reference evidence="2" key="1">
    <citation type="submission" date="2021-02" db="EMBL/GenBank/DDBJ databases">
        <authorList>
            <person name="Nowell W R."/>
        </authorList>
    </citation>
    <scope>NUCLEOTIDE SEQUENCE</scope>
</reference>
<dbReference type="EMBL" id="CAJNOK010043608">
    <property type="protein sequence ID" value="CAF1570259.1"/>
    <property type="molecule type" value="Genomic_DNA"/>
</dbReference>
<evidence type="ECO:0000313" key="3">
    <source>
        <dbReference type="EMBL" id="CAF4364610.1"/>
    </source>
</evidence>
<name>A0A8S2FVV5_9BILA</name>